<accession>A0ABQ9FMT8</accession>
<comment type="caution">
    <text evidence="4">The sequence shown here is derived from an EMBL/GenBank/DDBJ whole genome shotgun (WGS) entry which is preliminary data.</text>
</comment>
<dbReference type="InterPro" id="IPR036383">
    <property type="entry name" value="TSP1_rpt_sf"/>
</dbReference>
<name>A0ABQ9FMT8_TEGGR</name>
<dbReference type="Pfam" id="PF02210">
    <property type="entry name" value="Laminin_G_2"/>
    <property type="match status" value="1"/>
</dbReference>
<dbReference type="Pfam" id="PF00090">
    <property type="entry name" value="TSP_1"/>
    <property type="match status" value="6"/>
</dbReference>
<keyword evidence="2" id="KW-1015">Disulfide bond</keyword>
<dbReference type="Gene3D" id="2.20.100.10">
    <property type="entry name" value="Thrombospondin type-1 (TSP1) repeat"/>
    <property type="match status" value="6"/>
</dbReference>
<dbReference type="SUPFAM" id="SSF82895">
    <property type="entry name" value="TSP-1 type 1 repeat"/>
    <property type="match status" value="6"/>
</dbReference>
<dbReference type="InterPro" id="IPR000884">
    <property type="entry name" value="TSP1_rpt"/>
</dbReference>
<dbReference type="SUPFAM" id="SSF49899">
    <property type="entry name" value="Concanavalin A-like lectins/glucanases"/>
    <property type="match status" value="1"/>
</dbReference>
<dbReference type="InterPro" id="IPR013320">
    <property type="entry name" value="ConA-like_dom_sf"/>
</dbReference>
<dbReference type="PANTHER" id="PTHR22906:SF21">
    <property type="entry name" value="SEMA DOMAIN-CONTAINING PROTEIN"/>
    <property type="match status" value="1"/>
</dbReference>
<proteinExistence type="predicted"/>
<dbReference type="Gene3D" id="2.60.120.200">
    <property type="match status" value="1"/>
</dbReference>
<evidence type="ECO:0000259" key="3">
    <source>
        <dbReference type="Pfam" id="PF02210"/>
    </source>
</evidence>
<dbReference type="Proteomes" id="UP001217089">
    <property type="component" value="Unassembled WGS sequence"/>
</dbReference>
<feature type="domain" description="Laminin G" evidence="3">
    <location>
        <begin position="489"/>
        <end position="602"/>
    </location>
</feature>
<evidence type="ECO:0000256" key="1">
    <source>
        <dbReference type="ARBA" id="ARBA00022737"/>
    </source>
</evidence>
<evidence type="ECO:0000313" key="5">
    <source>
        <dbReference type="Proteomes" id="UP001217089"/>
    </source>
</evidence>
<protein>
    <recommendedName>
        <fullName evidence="3">Laminin G domain-containing protein</fullName>
    </recommendedName>
</protein>
<keyword evidence="5" id="KW-1185">Reference proteome</keyword>
<organism evidence="4 5">
    <name type="scientific">Tegillarca granosa</name>
    <name type="common">Malaysian cockle</name>
    <name type="synonym">Anadara granosa</name>
    <dbReference type="NCBI Taxonomy" id="220873"/>
    <lineage>
        <taxon>Eukaryota</taxon>
        <taxon>Metazoa</taxon>
        <taxon>Spiralia</taxon>
        <taxon>Lophotrochozoa</taxon>
        <taxon>Mollusca</taxon>
        <taxon>Bivalvia</taxon>
        <taxon>Autobranchia</taxon>
        <taxon>Pteriomorphia</taxon>
        <taxon>Arcoida</taxon>
        <taxon>Arcoidea</taxon>
        <taxon>Arcidae</taxon>
        <taxon>Tegillarca</taxon>
    </lineage>
</organism>
<dbReference type="PROSITE" id="PS50092">
    <property type="entry name" value="TSP1"/>
    <property type="match status" value="6"/>
</dbReference>
<evidence type="ECO:0000313" key="4">
    <source>
        <dbReference type="EMBL" id="KAJ8318031.1"/>
    </source>
</evidence>
<dbReference type="SMART" id="SM00209">
    <property type="entry name" value="TSP1"/>
    <property type="match status" value="6"/>
</dbReference>
<gene>
    <name evidence="4" type="ORF">KUTeg_003122</name>
</gene>
<keyword evidence="1" id="KW-0677">Repeat</keyword>
<reference evidence="4 5" key="1">
    <citation type="submission" date="2022-12" db="EMBL/GenBank/DDBJ databases">
        <title>Chromosome-level genome of Tegillarca granosa.</title>
        <authorList>
            <person name="Kim J."/>
        </authorList>
    </citation>
    <scope>NUCLEOTIDE SEQUENCE [LARGE SCALE GENOMIC DNA]</scope>
    <source>
        <strain evidence="4">Teg-2019</strain>
        <tissue evidence="4">Adductor muscle</tissue>
    </source>
</reference>
<dbReference type="CDD" id="cd00110">
    <property type="entry name" value="LamG"/>
    <property type="match status" value="1"/>
</dbReference>
<sequence>MFNFCIFIDFIYGRYVSDWSPYGPCSEICDKYGEQIRRRICLQQGKCSAEFEDKNEITMSKPCYNGPCPVDGGWSKWSEFTMCSADCGAGRMTRVRLCNEPEPVGSASCLGYSISTKNCMGKCNVDTCITHILALDKAKSADGGNWDDIRKGYTDLAKLQDAVPSGDPYVYSFNPKLEENYTPWSKWTKCSKTCDVGYRKRQRTCKDKSRVCLGEVRQLQYCNTISCPVKGEWSDWMSWSPCTTTCGEGKHFRYRRCDNPLPRQGGTCIGVGEESKDCNLRTCSVRFIKILVFYGYKGINVGFGEWGTWELCSKSCGLGERLRTRSCNVQTMDPEVKKMFQGMGTRDICTEKRTTETSACNPKPCPVWKLLVIVKIASIDCKTLLQVLLLYSYSVNGQWSTWNSWSECSENCGTGFHYRDRTCTQPAPANGGKLCQGPGSETIACFNGPCPDANHKGVIFNGKGWLKYEPRHKPIKFLALYLKFFPEVHSGMLLHRYKTCPKCNHHVKLYLEHGKATLLIRHKDAELKIQPKEKLKKKKWHTILVLVSGNVGFVRLNDGMHHYNGYTSPVGDEVSYDAPMIVGTDQAKKNGFKGMIAYLKVNFKELTLFDVAGWIGYGVPFDIIDTKSQVLDPVIDYPTFYGNSYMKLDITENKKISVAVSFWLKSLSAFLLDN</sequence>
<dbReference type="InterPro" id="IPR001791">
    <property type="entry name" value="Laminin_G"/>
</dbReference>
<dbReference type="PANTHER" id="PTHR22906">
    <property type="entry name" value="PROPERDIN"/>
    <property type="match status" value="1"/>
</dbReference>
<dbReference type="InterPro" id="IPR052065">
    <property type="entry name" value="Compl_asym_regulator"/>
</dbReference>
<evidence type="ECO:0000256" key="2">
    <source>
        <dbReference type="ARBA" id="ARBA00023157"/>
    </source>
</evidence>
<dbReference type="EMBL" id="JARBDR010000214">
    <property type="protein sequence ID" value="KAJ8318031.1"/>
    <property type="molecule type" value="Genomic_DNA"/>
</dbReference>